<dbReference type="FunFam" id="1.20.1280.170:FF:000003">
    <property type="entry name" value="Exocyst subunit Exo70 family protein"/>
    <property type="match status" value="1"/>
</dbReference>
<keyword evidence="3" id="KW-0268">Exocytosis</keyword>
<dbReference type="EMBL" id="OU466862">
    <property type="protein sequence ID" value="CAH2069397.1"/>
    <property type="molecule type" value="Genomic_DNA"/>
</dbReference>
<feature type="region of interest" description="Disordered" evidence="4">
    <location>
        <begin position="134"/>
        <end position="159"/>
    </location>
</feature>
<evidence type="ECO:0000313" key="6">
    <source>
        <dbReference type="EMBL" id="CAH2069397.1"/>
    </source>
</evidence>
<sequence length="627" mass="70857">MGKHLFRSSPPPEKQPAHQSLAESAVQECMSSINAVISKWTSPSDEFLFSTNSRREAEEFVEAVTHLQSTMHRLVSVNPSSEKLVYAQNLMQSAMKLLESEFHRVLKENRQYLDPECVSVRSYRSSRFSTSTATTSVVSDSDDESTYEENPDDHRFSGGDTDAMDDLKMIADCMISTGYAKECVGVYRKVRRSIVDETLHNLAVERLTLHQIQKMDWEVLESKIKSWVRAVKLAVRSLFFGERILADHVFSSSTNIVESCFTDITQEGALTLFAFPENAGKIKKLTPEKMFRFLDMYESLANLFVEIESIFYFDSAAAVRSQVINSLARLGDAIRLMMTDFELAIQKETSKTPITGGGVHPLTRYVMNYLSFLADYRESIAAIFENWQLSVPSPLPESLFISGGDEAHPQDLYSSPVSVRIAWVILLTLCKIDGKAQPYKDVALSYLFLTNNLQYVVVKVRSSNLKLLLGDDWLVRHEAKVKQYADKFEKLAWGKVLTALPENPAEEISPEEARNLFNRFNDEFEASYRKQISWVIPDPKLRDHIKITLSQKLMLVCTEFYEINRAGLVGDRYNEFIVRYTPEDIGNYLSDLYFGSRGSGSVSTKGSGSGFGTGSSTTVKPHGERSH</sequence>
<accession>A0AAU9SR18</accession>
<dbReference type="InterPro" id="IPR004140">
    <property type="entry name" value="Exo70"/>
</dbReference>
<comment type="similarity">
    <text evidence="1 3">Belongs to the EXO70 family.</text>
</comment>
<protein>
    <recommendedName>
        <fullName evidence="3">Exocyst subunit Exo70 family protein</fullName>
    </recommendedName>
</protein>
<feature type="compositionally biased region" description="Acidic residues" evidence="4">
    <location>
        <begin position="140"/>
        <end position="151"/>
    </location>
</feature>
<comment type="function">
    <text evidence="3">Component of the exocyst complex.</text>
</comment>
<dbReference type="GO" id="GO:0015031">
    <property type="term" value="P:protein transport"/>
    <property type="evidence" value="ECO:0007669"/>
    <property type="project" value="UniProtKB-KW"/>
</dbReference>
<dbReference type="PANTHER" id="PTHR12542">
    <property type="entry name" value="EXOCYST COMPLEX PROTEIN EXO70"/>
    <property type="match status" value="1"/>
</dbReference>
<dbReference type="Gene3D" id="1.20.1280.170">
    <property type="entry name" value="Exocyst complex component Exo70"/>
    <property type="match status" value="1"/>
</dbReference>
<dbReference type="InterPro" id="IPR016159">
    <property type="entry name" value="Cullin_repeat-like_dom_sf"/>
</dbReference>
<dbReference type="InterPro" id="IPR046364">
    <property type="entry name" value="Exo70_C"/>
</dbReference>
<dbReference type="Pfam" id="PF20669">
    <property type="entry name" value="Exo70_N"/>
    <property type="match status" value="1"/>
</dbReference>
<proteinExistence type="inferred from homology"/>
<dbReference type="PANTHER" id="PTHR12542:SF17">
    <property type="entry name" value="EXOCYST SUBUNIT EXO70 FAMILY PROTEIN"/>
    <property type="match status" value="1"/>
</dbReference>
<evidence type="ECO:0000313" key="7">
    <source>
        <dbReference type="Proteomes" id="UP000836841"/>
    </source>
</evidence>
<dbReference type="AlphaFoldDB" id="A0AAU9SR18"/>
<feature type="region of interest" description="Disordered" evidence="4">
    <location>
        <begin position="603"/>
        <end position="627"/>
    </location>
</feature>
<evidence type="ECO:0000256" key="1">
    <source>
        <dbReference type="ARBA" id="ARBA00006756"/>
    </source>
</evidence>
<evidence type="ECO:0000259" key="5">
    <source>
        <dbReference type="Pfam" id="PF03081"/>
    </source>
</evidence>
<evidence type="ECO:0000256" key="4">
    <source>
        <dbReference type="SAM" id="MobiDB-lite"/>
    </source>
</evidence>
<reference evidence="6 7" key="1">
    <citation type="submission" date="2022-03" db="EMBL/GenBank/DDBJ databases">
        <authorList>
            <person name="Nunn A."/>
            <person name="Chopra R."/>
            <person name="Nunn A."/>
            <person name="Contreras Garrido A."/>
        </authorList>
    </citation>
    <scope>NUCLEOTIDE SEQUENCE [LARGE SCALE GENOMIC DNA]</scope>
</reference>
<gene>
    <name evidence="6" type="ORF">TAV2_LOCUS20705</name>
</gene>
<keyword evidence="2 3" id="KW-0813">Transport</keyword>
<feature type="domain" description="Exocyst complex subunit Exo70 C-terminal" evidence="5">
    <location>
        <begin position="225"/>
        <end position="591"/>
    </location>
</feature>
<keyword evidence="7" id="KW-1185">Reference proteome</keyword>
<dbReference type="Proteomes" id="UP000836841">
    <property type="component" value="Chromosome 6"/>
</dbReference>
<name>A0AAU9SR18_THLAR</name>
<dbReference type="SUPFAM" id="SSF74788">
    <property type="entry name" value="Cullin repeat-like"/>
    <property type="match status" value="1"/>
</dbReference>
<organism evidence="6 7">
    <name type="scientific">Thlaspi arvense</name>
    <name type="common">Field penny-cress</name>
    <dbReference type="NCBI Taxonomy" id="13288"/>
    <lineage>
        <taxon>Eukaryota</taxon>
        <taxon>Viridiplantae</taxon>
        <taxon>Streptophyta</taxon>
        <taxon>Embryophyta</taxon>
        <taxon>Tracheophyta</taxon>
        <taxon>Spermatophyta</taxon>
        <taxon>Magnoliopsida</taxon>
        <taxon>eudicotyledons</taxon>
        <taxon>Gunneridae</taxon>
        <taxon>Pentapetalae</taxon>
        <taxon>rosids</taxon>
        <taxon>malvids</taxon>
        <taxon>Brassicales</taxon>
        <taxon>Brassicaceae</taxon>
        <taxon>Thlaspideae</taxon>
        <taxon>Thlaspi</taxon>
    </lineage>
</organism>
<dbReference type="GO" id="GO:0000145">
    <property type="term" value="C:exocyst"/>
    <property type="evidence" value="ECO:0007669"/>
    <property type="project" value="InterPro"/>
</dbReference>
<evidence type="ECO:0000256" key="3">
    <source>
        <dbReference type="RuleBase" id="RU365026"/>
    </source>
</evidence>
<dbReference type="Pfam" id="PF03081">
    <property type="entry name" value="Exo70_C"/>
    <property type="match status" value="1"/>
</dbReference>
<evidence type="ECO:0000256" key="2">
    <source>
        <dbReference type="ARBA" id="ARBA00022448"/>
    </source>
</evidence>
<keyword evidence="3" id="KW-0653">Protein transport</keyword>
<dbReference type="GO" id="GO:0006887">
    <property type="term" value="P:exocytosis"/>
    <property type="evidence" value="ECO:0007669"/>
    <property type="project" value="UniProtKB-KW"/>
</dbReference>
<dbReference type="GO" id="GO:0005546">
    <property type="term" value="F:phosphatidylinositol-4,5-bisphosphate binding"/>
    <property type="evidence" value="ECO:0007669"/>
    <property type="project" value="InterPro"/>
</dbReference>